<protein>
    <submittedName>
        <fullName evidence="2">Uncharacterized protein</fullName>
    </submittedName>
</protein>
<organism evidence="2">
    <name type="scientific">Arion vulgaris</name>
    <dbReference type="NCBI Taxonomy" id="1028688"/>
    <lineage>
        <taxon>Eukaryota</taxon>
        <taxon>Metazoa</taxon>
        <taxon>Spiralia</taxon>
        <taxon>Lophotrochozoa</taxon>
        <taxon>Mollusca</taxon>
        <taxon>Gastropoda</taxon>
        <taxon>Heterobranchia</taxon>
        <taxon>Euthyneura</taxon>
        <taxon>Panpulmonata</taxon>
        <taxon>Eupulmonata</taxon>
        <taxon>Stylommatophora</taxon>
        <taxon>Helicina</taxon>
        <taxon>Arionoidea</taxon>
        <taxon>Arionidae</taxon>
        <taxon>Arion</taxon>
    </lineage>
</organism>
<evidence type="ECO:0000256" key="1">
    <source>
        <dbReference type="SAM" id="MobiDB-lite"/>
    </source>
</evidence>
<accession>A0A0B6YSE7</accession>
<feature type="compositionally biased region" description="Polar residues" evidence="1">
    <location>
        <begin position="1"/>
        <end position="19"/>
    </location>
</feature>
<feature type="compositionally biased region" description="Basic and acidic residues" evidence="1">
    <location>
        <begin position="20"/>
        <end position="36"/>
    </location>
</feature>
<feature type="non-terminal residue" evidence="2">
    <location>
        <position position="1"/>
    </location>
</feature>
<name>A0A0B6YSE7_9EUPU</name>
<evidence type="ECO:0000313" key="2">
    <source>
        <dbReference type="EMBL" id="CEK59153.1"/>
    </source>
</evidence>
<gene>
    <name evidence="2" type="primary">ORF35327</name>
</gene>
<reference evidence="2" key="1">
    <citation type="submission" date="2014-12" db="EMBL/GenBank/DDBJ databases">
        <title>Insight into the proteome of Arion vulgaris.</title>
        <authorList>
            <person name="Aradska J."/>
            <person name="Bulat T."/>
            <person name="Smidak R."/>
            <person name="Sarate P."/>
            <person name="Gangsoo J."/>
            <person name="Sialana F."/>
            <person name="Bilban M."/>
            <person name="Lubec G."/>
        </authorList>
    </citation>
    <scope>NUCLEOTIDE SEQUENCE</scope>
    <source>
        <tissue evidence="2">Skin</tissue>
    </source>
</reference>
<proteinExistence type="predicted"/>
<dbReference type="AlphaFoldDB" id="A0A0B6YSE7"/>
<feature type="region of interest" description="Disordered" evidence="1">
    <location>
        <begin position="1"/>
        <end position="39"/>
    </location>
</feature>
<dbReference type="EMBL" id="HACG01012288">
    <property type="protein sequence ID" value="CEK59153.1"/>
    <property type="molecule type" value="Transcribed_RNA"/>
</dbReference>
<sequence length="63" mass="7174">LCYANESSYTSKKQALTRHQSGEERKTKNSVEKNDGRSALMAASNKRTWRTLTEYSETINSCI</sequence>